<dbReference type="GO" id="GO:0030313">
    <property type="term" value="C:cell envelope"/>
    <property type="evidence" value="ECO:0007669"/>
    <property type="project" value="UniProtKB-SubCell"/>
</dbReference>
<accession>A0A3N4F250</accession>
<evidence type="ECO:0000256" key="2">
    <source>
        <dbReference type="ARBA" id="ARBA00022617"/>
    </source>
</evidence>
<evidence type="ECO:0000313" key="12">
    <source>
        <dbReference type="Proteomes" id="UP000278855"/>
    </source>
</evidence>
<dbReference type="Proteomes" id="UP000278855">
    <property type="component" value="Unassembled WGS sequence"/>
</dbReference>
<dbReference type="InterPro" id="IPR009056">
    <property type="entry name" value="Cyt_c-like_dom"/>
</dbReference>
<dbReference type="Gene3D" id="1.10.760.10">
    <property type="entry name" value="Cytochrome c-like domain"/>
    <property type="match status" value="2"/>
</dbReference>
<keyword evidence="5" id="KW-0560">Oxidoreductase</keyword>
<evidence type="ECO:0000256" key="7">
    <source>
        <dbReference type="PROSITE-ProRule" id="PRU00433"/>
    </source>
</evidence>
<evidence type="ECO:0000313" key="9">
    <source>
        <dbReference type="EMBL" id="AZG37540.1"/>
    </source>
</evidence>
<reference evidence="9 11" key="1">
    <citation type="submission" date="2018-11" db="EMBL/GenBank/DDBJ databases">
        <title>Shewanella sp. M2.</title>
        <authorList>
            <person name="Hwang Y.J."/>
            <person name="Hwang C.Y."/>
        </authorList>
    </citation>
    <scope>NUCLEOTIDE SEQUENCE [LARGE SCALE GENOMIC DNA]</scope>
    <source>
        <strain evidence="9 11">M2</strain>
    </source>
</reference>
<evidence type="ECO:0000256" key="6">
    <source>
        <dbReference type="ARBA" id="ARBA00023004"/>
    </source>
</evidence>
<dbReference type="PANTHER" id="PTHR30600">
    <property type="entry name" value="CYTOCHROME C PEROXIDASE-RELATED"/>
    <property type="match status" value="1"/>
</dbReference>
<evidence type="ECO:0000313" key="10">
    <source>
        <dbReference type="EMBL" id="RPA35094.1"/>
    </source>
</evidence>
<reference evidence="12" key="2">
    <citation type="submission" date="2018-11" db="EMBL/GenBank/DDBJ databases">
        <title>Shewanella sp. R106.</title>
        <authorList>
            <person name="Hwang Y.J."/>
            <person name="Hwang C.Y."/>
        </authorList>
    </citation>
    <scope>NUCLEOTIDE SEQUENCE [LARGE SCALE GENOMIC DNA]</scope>
    <source>
        <strain evidence="12">R106</strain>
    </source>
</reference>
<dbReference type="EMBL" id="RKKB01000001">
    <property type="protein sequence ID" value="RPA35094.1"/>
    <property type="molecule type" value="Genomic_DNA"/>
</dbReference>
<dbReference type="EMBL" id="CP034073">
    <property type="protein sequence ID" value="AZG37540.1"/>
    <property type="molecule type" value="Genomic_DNA"/>
</dbReference>
<dbReference type="Pfam" id="PF03150">
    <property type="entry name" value="CCP_MauG"/>
    <property type="match status" value="1"/>
</dbReference>
<dbReference type="AlphaFoldDB" id="A0A3N4F250"/>
<dbReference type="KEGG" id="spsr:EGC80_17125"/>
<reference evidence="10" key="3">
    <citation type="submission" date="2018-11" db="EMBL/GenBank/DDBJ databases">
        <authorList>
            <person name="Hwang Y.J."/>
            <person name="Hwang C.Y."/>
        </authorList>
    </citation>
    <scope>NUCLEOTIDE SEQUENCE</scope>
    <source>
        <strain evidence="10">R106</strain>
    </source>
</reference>
<protein>
    <submittedName>
        <fullName evidence="10">Methylamine utilization protein MauG</fullName>
    </submittedName>
</protein>
<dbReference type="GO" id="GO:0004130">
    <property type="term" value="F:cytochrome-c peroxidase activity"/>
    <property type="evidence" value="ECO:0007669"/>
    <property type="project" value="TreeGrafter"/>
</dbReference>
<gene>
    <name evidence="10" type="ORF">EGC77_00745</name>
    <name evidence="9" type="ORF">EGC80_17125</name>
</gene>
<comment type="subcellular location">
    <subcellularLocation>
        <location evidence="1">Cell envelope</location>
    </subcellularLocation>
</comment>
<dbReference type="GO" id="GO:0046872">
    <property type="term" value="F:metal ion binding"/>
    <property type="evidence" value="ECO:0007669"/>
    <property type="project" value="UniProtKB-KW"/>
</dbReference>
<feature type="domain" description="Cytochrome c" evidence="8">
    <location>
        <begin position="15"/>
        <end position="137"/>
    </location>
</feature>
<dbReference type="PANTHER" id="PTHR30600:SF10">
    <property type="entry name" value="BLL6722 PROTEIN"/>
    <property type="match status" value="1"/>
</dbReference>
<organism evidence="10 12">
    <name type="scientific">Shewanella psychromarinicola</name>
    <dbReference type="NCBI Taxonomy" id="2487742"/>
    <lineage>
        <taxon>Bacteria</taxon>
        <taxon>Pseudomonadati</taxon>
        <taxon>Pseudomonadota</taxon>
        <taxon>Gammaproteobacteria</taxon>
        <taxon>Alteromonadales</taxon>
        <taxon>Shewanellaceae</taxon>
        <taxon>Shewanella</taxon>
    </lineage>
</organism>
<evidence type="ECO:0000259" key="8">
    <source>
        <dbReference type="PROSITE" id="PS51007"/>
    </source>
</evidence>
<keyword evidence="6 7" id="KW-0408">Iron</keyword>
<keyword evidence="3 7" id="KW-0479">Metal-binding</keyword>
<feature type="domain" description="Cytochrome c" evidence="8">
    <location>
        <begin position="201"/>
        <end position="363"/>
    </location>
</feature>
<dbReference type="InterPro" id="IPR051395">
    <property type="entry name" value="Cytochrome_c_Peroxidase/MauG"/>
</dbReference>
<keyword evidence="2 7" id="KW-0349">Heme</keyword>
<dbReference type="InterPro" id="IPR004852">
    <property type="entry name" value="Di-haem_cyt_c_peroxidsae"/>
</dbReference>
<sequence>MVLISSSSSAETKLSEEGLGQALFFDTNFSINRTMSCATCHEPAQGFTDHRTNRGKGMVSMGDDGHSIGGRNTPMAGYANTSPIFHFDEALKEYVGGQFLDGRAATLAEQAMGPPLNPVEMALPNAETVIKRLQENPIYTATFKHLYGEEIFNQQGENSDSIIPAFIAFGRAIQAFEKTDTFSSYDSKYDRFLRGEYELTVLEDLGRTLFFSNNNVNCNSCHKLKAEDSTKEPFSNHQYRNIGVPSNDELLKLSDVKNDYIDHGLLENPVVSDLKYDGKFKNPSLRNVAITGPYMHNGVFKNLSTVMEFYDHYNNPKRIINPETGKPWKEAEVPDTIDKEELKAKVLSDRKIDALIAFMKILTDKRFEAFLEAK</sequence>
<evidence type="ECO:0000313" key="11">
    <source>
        <dbReference type="Proteomes" id="UP000273778"/>
    </source>
</evidence>
<dbReference type="GO" id="GO:0020037">
    <property type="term" value="F:heme binding"/>
    <property type="evidence" value="ECO:0007669"/>
    <property type="project" value="InterPro"/>
</dbReference>
<keyword evidence="4" id="KW-0732">Signal</keyword>
<dbReference type="InterPro" id="IPR036909">
    <property type="entry name" value="Cyt_c-like_dom_sf"/>
</dbReference>
<dbReference type="SUPFAM" id="SSF46626">
    <property type="entry name" value="Cytochrome c"/>
    <property type="match status" value="2"/>
</dbReference>
<name>A0A3N4F250_9GAMM</name>
<proteinExistence type="predicted"/>
<evidence type="ECO:0000256" key="1">
    <source>
        <dbReference type="ARBA" id="ARBA00004196"/>
    </source>
</evidence>
<dbReference type="PROSITE" id="PS51007">
    <property type="entry name" value="CYTC"/>
    <property type="match status" value="2"/>
</dbReference>
<evidence type="ECO:0000256" key="4">
    <source>
        <dbReference type="ARBA" id="ARBA00022729"/>
    </source>
</evidence>
<dbReference type="Proteomes" id="UP000273778">
    <property type="component" value="Chromosome"/>
</dbReference>
<keyword evidence="11" id="KW-1185">Reference proteome</keyword>
<dbReference type="GO" id="GO:0009055">
    <property type="term" value="F:electron transfer activity"/>
    <property type="evidence" value="ECO:0007669"/>
    <property type="project" value="InterPro"/>
</dbReference>
<evidence type="ECO:0000256" key="5">
    <source>
        <dbReference type="ARBA" id="ARBA00023002"/>
    </source>
</evidence>
<dbReference type="OrthoDB" id="9805202at2"/>
<evidence type="ECO:0000256" key="3">
    <source>
        <dbReference type="ARBA" id="ARBA00022723"/>
    </source>
</evidence>